<evidence type="ECO:0000313" key="1">
    <source>
        <dbReference type="EMBL" id="KEY69101.1"/>
    </source>
</evidence>
<proteinExistence type="predicted"/>
<gene>
    <name evidence="1" type="ORF">S7711_11397</name>
</gene>
<protein>
    <submittedName>
        <fullName evidence="1">Uncharacterized protein</fullName>
    </submittedName>
</protein>
<accession>A0A084AUX2</accession>
<dbReference type="EMBL" id="KL648548">
    <property type="protein sequence ID" value="KEY69101.1"/>
    <property type="molecule type" value="Genomic_DNA"/>
</dbReference>
<dbReference type="HOGENOM" id="CLU_1518815_0_0_1"/>
<dbReference type="AlphaFoldDB" id="A0A084AUX2"/>
<evidence type="ECO:0000313" key="2">
    <source>
        <dbReference type="Proteomes" id="UP000028045"/>
    </source>
</evidence>
<dbReference type="Proteomes" id="UP000028045">
    <property type="component" value="Unassembled WGS sequence"/>
</dbReference>
<name>A0A084AUX2_STACB</name>
<reference evidence="1 2" key="1">
    <citation type="journal article" date="2014" name="BMC Genomics">
        <title>Comparative genome sequencing reveals chemotype-specific gene clusters in the toxigenic black mold Stachybotrys.</title>
        <authorList>
            <person name="Semeiks J."/>
            <person name="Borek D."/>
            <person name="Otwinowski Z."/>
            <person name="Grishin N.V."/>
        </authorList>
    </citation>
    <scope>NUCLEOTIDE SEQUENCE [LARGE SCALE GENOMIC DNA]</scope>
    <source>
        <strain evidence="2">CBS 109288 / IBT 7711</strain>
    </source>
</reference>
<organism evidence="1 2">
    <name type="scientific">Stachybotrys chartarum (strain CBS 109288 / IBT 7711)</name>
    <name type="common">Toxic black mold</name>
    <name type="synonym">Stilbospora chartarum</name>
    <dbReference type="NCBI Taxonomy" id="1280523"/>
    <lineage>
        <taxon>Eukaryota</taxon>
        <taxon>Fungi</taxon>
        <taxon>Dikarya</taxon>
        <taxon>Ascomycota</taxon>
        <taxon>Pezizomycotina</taxon>
        <taxon>Sordariomycetes</taxon>
        <taxon>Hypocreomycetidae</taxon>
        <taxon>Hypocreales</taxon>
        <taxon>Stachybotryaceae</taxon>
        <taxon>Stachybotrys</taxon>
    </lineage>
</organism>
<sequence>MQKNGELHLRKGDPTAVNKGRAAVAVAHMREMARGHASRNGNAWRKTAAVEPPLHKLPGPDSPTPHPSVRSPMMRKGGYHPAVPWFVDTPRTRTSGGGSPNWSAEQATAVESLTSGAANGPLEGRASLPFTLGHESESSWSRMAGLLIYIDSCLGHSISLLHRPRLGILVQVLHDIP</sequence>
<keyword evidence="2" id="KW-1185">Reference proteome</keyword>